<keyword evidence="1" id="KW-0378">Hydrolase</keyword>
<dbReference type="Gene3D" id="3.40.630.10">
    <property type="entry name" value="Zn peptidases"/>
    <property type="match status" value="1"/>
</dbReference>
<proteinExistence type="predicted"/>
<evidence type="ECO:0000313" key="1">
    <source>
        <dbReference type="EMBL" id="SUY26206.1"/>
    </source>
</evidence>
<sequence>MAEETIKDVLGADASIGIFKNSGGEDFHYYTQKLKCKTTYIGLGADATPGFHNPNVTFDTKALEYGVDIWCRLVEKRLG</sequence>
<dbReference type="Pfam" id="PF01546">
    <property type="entry name" value="Peptidase_M20"/>
    <property type="match status" value="1"/>
</dbReference>
<dbReference type="SUPFAM" id="SSF53187">
    <property type="entry name" value="Zn-dependent exopeptidases"/>
    <property type="match status" value="1"/>
</dbReference>
<dbReference type="GO" id="GO:0016787">
    <property type="term" value="F:hydrolase activity"/>
    <property type="evidence" value="ECO:0007669"/>
    <property type="project" value="UniProtKB-KW"/>
</dbReference>
<accession>A0A381IDC3</accession>
<dbReference type="InterPro" id="IPR002933">
    <property type="entry name" value="Peptidase_M20"/>
</dbReference>
<dbReference type="EMBL" id="UFWD01000001">
    <property type="protein sequence ID" value="SUY26206.1"/>
    <property type="molecule type" value="Genomic_DNA"/>
</dbReference>
<protein>
    <submittedName>
        <fullName evidence="1">Amidohydrolase</fullName>
    </submittedName>
</protein>
<reference evidence="1" key="1">
    <citation type="submission" date="2018-06" db="EMBL/GenBank/DDBJ databases">
        <authorList>
            <consortium name="Pathogen Informatics"/>
            <person name="Doyle S."/>
        </authorList>
    </citation>
    <scope>NUCLEOTIDE SEQUENCE</scope>
    <source>
        <strain evidence="1">NCTC13307</strain>
    </source>
</reference>
<dbReference type="AlphaFoldDB" id="A0A381IDC3"/>
<organism evidence="1">
    <name type="scientific">Clostridioides difficile</name>
    <name type="common">Peptoclostridium difficile</name>
    <dbReference type="NCBI Taxonomy" id="1496"/>
    <lineage>
        <taxon>Bacteria</taxon>
        <taxon>Bacillati</taxon>
        <taxon>Bacillota</taxon>
        <taxon>Clostridia</taxon>
        <taxon>Peptostreptococcales</taxon>
        <taxon>Peptostreptococcaceae</taxon>
        <taxon>Clostridioides</taxon>
    </lineage>
</organism>
<name>A0A381IDC3_CLODI</name>
<dbReference type="RefSeq" id="WP_021391497.1">
    <property type="nucleotide sequence ID" value="NZ_BINA01000324.1"/>
</dbReference>
<gene>
    <name evidence="1" type="ORF">NCTC13307_03578</name>
</gene>